<accession>A0ABQ8G1R0</accession>
<keyword evidence="3" id="KW-1185">Reference proteome</keyword>
<organism evidence="2 3">
    <name type="scientific">Macrophomina phaseolina</name>
    <dbReference type="NCBI Taxonomy" id="35725"/>
    <lineage>
        <taxon>Eukaryota</taxon>
        <taxon>Fungi</taxon>
        <taxon>Dikarya</taxon>
        <taxon>Ascomycota</taxon>
        <taxon>Pezizomycotina</taxon>
        <taxon>Dothideomycetes</taxon>
        <taxon>Dothideomycetes incertae sedis</taxon>
        <taxon>Botryosphaeriales</taxon>
        <taxon>Botryosphaeriaceae</taxon>
        <taxon>Macrophomina</taxon>
    </lineage>
</organism>
<gene>
    <name evidence="2" type="ORF">B0J12DRAFT_674149</name>
</gene>
<name>A0ABQ8G1R0_9PEZI</name>
<comment type="caution">
    <text evidence="2">The sequence shown here is derived from an EMBL/GenBank/DDBJ whole genome shotgun (WGS) entry which is preliminary data.</text>
</comment>
<reference evidence="2 3" key="1">
    <citation type="journal article" date="2021" name="Nat. Commun.">
        <title>Genetic determinants of endophytism in the Arabidopsis root mycobiome.</title>
        <authorList>
            <person name="Mesny F."/>
            <person name="Miyauchi S."/>
            <person name="Thiergart T."/>
            <person name="Pickel B."/>
            <person name="Atanasova L."/>
            <person name="Karlsson M."/>
            <person name="Huettel B."/>
            <person name="Barry K.W."/>
            <person name="Haridas S."/>
            <person name="Chen C."/>
            <person name="Bauer D."/>
            <person name="Andreopoulos W."/>
            <person name="Pangilinan J."/>
            <person name="LaButti K."/>
            <person name="Riley R."/>
            <person name="Lipzen A."/>
            <person name="Clum A."/>
            <person name="Drula E."/>
            <person name="Henrissat B."/>
            <person name="Kohler A."/>
            <person name="Grigoriev I.V."/>
            <person name="Martin F.M."/>
            <person name="Hacquard S."/>
        </authorList>
    </citation>
    <scope>NUCLEOTIDE SEQUENCE [LARGE SCALE GENOMIC DNA]</scope>
    <source>
        <strain evidence="2 3">MPI-SDFR-AT-0080</strain>
    </source>
</reference>
<protein>
    <submittedName>
        <fullName evidence="2">Uncharacterized protein</fullName>
    </submittedName>
</protein>
<sequence length="151" mass="16349">MRVRRMLRQNSETDASGSSAMVESVPFNRLRCADLLELIPSRPAQSRTRTTRSAGDRSLPVVHVPSCLRSYWSCQLPLFIYPAARRRSMPTTGTPTIAPLTGGISRVIPLRACKRFSSGSSSGLGSSALYPPAAVIPSLKGCDGRSVRMRG</sequence>
<evidence type="ECO:0000313" key="3">
    <source>
        <dbReference type="Proteomes" id="UP000774617"/>
    </source>
</evidence>
<dbReference type="EMBL" id="JAGTJR010000026">
    <property type="protein sequence ID" value="KAH7042216.1"/>
    <property type="molecule type" value="Genomic_DNA"/>
</dbReference>
<feature type="compositionally biased region" description="Polar residues" evidence="1">
    <location>
        <begin position="8"/>
        <end position="20"/>
    </location>
</feature>
<dbReference type="Proteomes" id="UP000774617">
    <property type="component" value="Unassembled WGS sequence"/>
</dbReference>
<evidence type="ECO:0000256" key="1">
    <source>
        <dbReference type="SAM" id="MobiDB-lite"/>
    </source>
</evidence>
<proteinExistence type="predicted"/>
<feature type="region of interest" description="Disordered" evidence="1">
    <location>
        <begin position="1"/>
        <end position="20"/>
    </location>
</feature>
<evidence type="ECO:0000313" key="2">
    <source>
        <dbReference type="EMBL" id="KAH7042216.1"/>
    </source>
</evidence>